<evidence type="ECO:0000256" key="1">
    <source>
        <dbReference type="SAM" id="Phobius"/>
    </source>
</evidence>
<feature type="signal peptide" evidence="2">
    <location>
        <begin position="1"/>
        <end position="20"/>
    </location>
</feature>
<dbReference type="InParanoid" id="S8EMR7"/>
<evidence type="ECO:0000313" key="4">
    <source>
        <dbReference type="Proteomes" id="UP000015241"/>
    </source>
</evidence>
<gene>
    <name evidence="3" type="ORF">FOMPIDRAFT_41380</name>
</gene>
<evidence type="ECO:0000256" key="2">
    <source>
        <dbReference type="SAM" id="SignalP"/>
    </source>
</evidence>
<dbReference type="HOGENOM" id="CLU_054233_0_0_1"/>
<accession>S8EMR7</accession>
<name>S8EMR7_FOMSC</name>
<evidence type="ECO:0000313" key="3">
    <source>
        <dbReference type="EMBL" id="EPT05458.1"/>
    </source>
</evidence>
<protein>
    <recommendedName>
        <fullName evidence="5">Disintegrin domain-containing protein</fullName>
    </recommendedName>
</protein>
<organism evidence="3 4">
    <name type="scientific">Fomitopsis schrenkii</name>
    <name type="common">Brown rot fungus</name>
    <dbReference type="NCBI Taxonomy" id="2126942"/>
    <lineage>
        <taxon>Eukaryota</taxon>
        <taxon>Fungi</taxon>
        <taxon>Dikarya</taxon>
        <taxon>Basidiomycota</taxon>
        <taxon>Agaricomycotina</taxon>
        <taxon>Agaricomycetes</taxon>
        <taxon>Polyporales</taxon>
        <taxon>Fomitopsis</taxon>
    </lineage>
</organism>
<feature type="transmembrane region" description="Helical" evidence="1">
    <location>
        <begin position="245"/>
        <end position="268"/>
    </location>
</feature>
<dbReference type="AlphaFoldDB" id="S8EMR7"/>
<keyword evidence="1" id="KW-0812">Transmembrane</keyword>
<dbReference type="eggNOG" id="ENOG502SJSB">
    <property type="taxonomic scope" value="Eukaryota"/>
</dbReference>
<reference evidence="3 4" key="1">
    <citation type="journal article" date="2012" name="Science">
        <title>The Paleozoic origin of enzymatic lignin decomposition reconstructed from 31 fungal genomes.</title>
        <authorList>
            <person name="Floudas D."/>
            <person name="Binder M."/>
            <person name="Riley R."/>
            <person name="Barry K."/>
            <person name="Blanchette R.A."/>
            <person name="Henrissat B."/>
            <person name="Martinez A.T."/>
            <person name="Otillar R."/>
            <person name="Spatafora J.W."/>
            <person name="Yadav J.S."/>
            <person name="Aerts A."/>
            <person name="Benoit I."/>
            <person name="Boyd A."/>
            <person name="Carlson A."/>
            <person name="Copeland A."/>
            <person name="Coutinho P.M."/>
            <person name="de Vries R.P."/>
            <person name="Ferreira P."/>
            <person name="Findley K."/>
            <person name="Foster B."/>
            <person name="Gaskell J."/>
            <person name="Glotzer D."/>
            <person name="Gorecki P."/>
            <person name="Heitman J."/>
            <person name="Hesse C."/>
            <person name="Hori C."/>
            <person name="Igarashi K."/>
            <person name="Jurgens J.A."/>
            <person name="Kallen N."/>
            <person name="Kersten P."/>
            <person name="Kohler A."/>
            <person name="Kuees U."/>
            <person name="Kumar T.K.A."/>
            <person name="Kuo A."/>
            <person name="LaButti K."/>
            <person name="Larrondo L.F."/>
            <person name="Lindquist E."/>
            <person name="Ling A."/>
            <person name="Lombard V."/>
            <person name="Lucas S."/>
            <person name="Lundell T."/>
            <person name="Martin R."/>
            <person name="McLaughlin D.J."/>
            <person name="Morgenstern I."/>
            <person name="Morin E."/>
            <person name="Murat C."/>
            <person name="Nagy L.G."/>
            <person name="Nolan M."/>
            <person name="Ohm R.A."/>
            <person name="Patyshakuliyeva A."/>
            <person name="Rokas A."/>
            <person name="Ruiz-Duenas F.J."/>
            <person name="Sabat G."/>
            <person name="Salamov A."/>
            <person name="Samejima M."/>
            <person name="Schmutz J."/>
            <person name="Slot J.C."/>
            <person name="St John F."/>
            <person name="Stenlid J."/>
            <person name="Sun H."/>
            <person name="Sun S."/>
            <person name="Syed K."/>
            <person name="Tsang A."/>
            <person name="Wiebenga A."/>
            <person name="Young D."/>
            <person name="Pisabarro A."/>
            <person name="Eastwood D.C."/>
            <person name="Martin F."/>
            <person name="Cullen D."/>
            <person name="Grigoriev I.V."/>
            <person name="Hibbett D.S."/>
        </authorList>
    </citation>
    <scope>NUCLEOTIDE SEQUENCE</scope>
    <source>
        <strain evidence="4">FP-58527</strain>
    </source>
</reference>
<evidence type="ECO:0008006" key="5">
    <source>
        <dbReference type="Google" id="ProtNLM"/>
    </source>
</evidence>
<keyword evidence="1" id="KW-1133">Transmembrane helix</keyword>
<keyword evidence="1" id="KW-0472">Membrane</keyword>
<keyword evidence="2" id="KW-0732">Signal</keyword>
<proteinExistence type="predicted"/>
<dbReference type="OrthoDB" id="195231at2759"/>
<feature type="chain" id="PRO_5004550820" description="Disintegrin domain-containing protein" evidence="2">
    <location>
        <begin position="21"/>
        <end position="289"/>
    </location>
</feature>
<sequence>MFVPRYFLVLLLQVLPSAFAGNAEEGGACSPSNDRLDPSSHTFLSDCTDTTFCAPLNASAPANPTSPAASNGTCQARCCRRDEFPFGYSDGQPLPPLCGSGSFCPDEGSGCKPLIGLGQTCQLNRDDQCAPPKQWQSMASEWNSNGSICLHSTCMYANISLGHTCVLDDVTYIVDGPNGQQYSTVVSRDNCLSPKLYCDRNSTQCVPTKLLGAACDADRECQSHNCGTSGSCAEPPEMPLHVASWQYGVVALSVVSAMSATVFVLVLVHKRLRLKRYREIRDYYDEQMW</sequence>
<dbReference type="EMBL" id="KE504123">
    <property type="protein sequence ID" value="EPT05458.1"/>
    <property type="molecule type" value="Genomic_DNA"/>
</dbReference>
<dbReference type="Proteomes" id="UP000015241">
    <property type="component" value="Unassembled WGS sequence"/>
</dbReference>
<keyword evidence="4" id="KW-1185">Reference proteome</keyword>
<dbReference type="STRING" id="743788.S8EMR7"/>